<dbReference type="OrthoDB" id="1305421at2759"/>
<evidence type="ECO:0000313" key="3">
    <source>
        <dbReference type="RefSeq" id="XP_009789662.1"/>
    </source>
</evidence>
<feature type="domain" description="Reverse transcriptase" evidence="1">
    <location>
        <begin position="139"/>
        <end position="430"/>
    </location>
</feature>
<dbReference type="PROSITE" id="PS50878">
    <property type="entry name" value="RT_POL"/>
    <property type="match status" value="1"/>
</dbReference>
<reference evidence="3" key="2">
    <citation type="submission" date="2025-08" db="UniProtKB">
        <authorList>
            <consortium name="RefSeq"/>
        </authorList>
    </citation>
    <scope>IDENTIFICATION</scope>
    <source>
        <tissue evidence="3">Leaf</tissue>
    </source>
</reference>
<dbReference type="PANTHER" id="PTHR33116">
    <property type="entry name" value="REVERSE TRANSCRIPTASE ZINC-BINDING DOMAIN-CONTAINING PROTEIN-RELATED-RELATED"/>
    <property type="match status" value="1"/>
</dbReference>
<reference evidence="2" key="1">
    <citation type="journal article" date="2013" name="Genome Biol.">
        <title>Reference genomes and transcriptomes of Nicotiana sylvestris and Nicotiana tomentosiformis.</title>
        <authorList>
            <person name="Sierro N."/>
            <person name="Battey J.N."/>
            <person name="Ouadi S."/>
            <person name="Bovet L."/>
            <person name="Goepfert S."/>
            <person name="Bakaher N."/>
            <person name="Peitsch M.C."/>
            <person name="Ivanov N.V."/>
        </authorList>
    </citation>
    <scope>NUCLEOTIDE SEQUENCE [LARGE SCALE GENOMIC DNA]</scope>
</reference>
<dbReference type="RefSeq" id="XP_009789662.1">
    <property type="nucleotide sequence ID" value="XM_009791360.1"/>
</dbReference>
<accession>A0A1U7XC53</accession>
<gene>
    <name evidence="3" type="primary">LOC104237259</name>
</gene>
<dbReference type="CDD" id="cd01650">
    <property type="entry name" value="RT_nLTR_like"/>
    <property type="match status" value="1"/>
</dbReference>
<evidence type="ECO:0000313" key="2">
    <source>
        <dbReference type="Proteomes" id="UP000189701"/>
    </source>
</evidence>
<dbReference type="STRING" id="4096.A0A1U7XC53"/>
<dbReference type="Pfam" id="PF00078">
    <property type="entry name" value="RVT_1"/>
    <property type="match status" value="1"/>
</dbReference>
<dbReference type="AlphaFoldDB" id="A0A1U7XC53"/>
<evidence type="ECO:0000259" key="1">
    <source>
        <dbReference type="PROSITE" id="PS50878"/>
    </source>
</evidence>
<dbReference type="InterPro" id="IPR043502">
    <property type="entry name" value="DNA/RNA_pol_sf"/>
</dbReference>
<sequence length="512" mass="59000">MNKVWRKLKILKNKLKQMNRKEFSNTVQRIQEARIKLEGIQKQIDGHGCNTESITQEKKAKKELAKWSGIEESIMKQKSRIKWLKLGDANTTYFYACAKSRQAINHIGSLFNNSGQLLNTATYVETEILKFFKQLLGTAVVQLPAVSSEVMKQGINLNRKQQLSLIRAVTEEEVKQVLHDIDDNKALGCNGYNAFFYKKSWHIIGKEVTQGVLEFFENPEMCRVITDNIIMSHELIKGYGRKNTSPRCMLKIDIHKAYDSVEWVYVEQVMRLLGLPEKYVKWVMACISITSYLIIVNGKRIKPFEAKRGLRQGDSLSPLLFVIAMKYLCRLLKQLGSNKNFRFHPRCAKMNLIQLGFADDLLLFCKDEKKSVVEIHNQFQRFSKASGLVANTSKSSIYFGGVDNRVQQMILEILGYTKGDLPFRYLGVLLSTKRISTIQCEPLIDKMLSRVQSWTTKFLSYAGRAALIKSVLGTIQNFWAQVFIYQRKLYSSLRQYAEGFYGRGMLSQQKRH</sequence>
<dbReference type="InterPro" id="IPR000477">
    <property type="entry name" value="RT_dom"/>
</dbReference>
<keyword evidence="2" id="KW-1185">Reference proteome</keyword>
<name>A0A1U7XC53_NICSY</name>
<dbReference type="PANTHER" id="PTHR33116:SF66">
    <property type="entry name" value="REVERSE TRANSCRIPTASE ZINC-BINDING DOMAIN-CONTAINING PROTEIN"/>
    <property type="match status" value="1"/>
</dbReference>
<dbReference type="eggNOG" id="KOG1075">
    <property type="taxonomic scope" value="Eukaryota"/>
</dbReference>
<protein>
    <submittedName>
        <fullName evidence="3">Uncharacterized protein LOC104237259</fullName>
    </submittedName>
</protein>
<organism evidence="2 3">
    <name type="scientific">Nicotiana sylvestris</name>
    <name type="common">Wood tobacco</name>
    <name type="synonym">South American tobacco</name>
    <dbReference type="NCBI Taxonomy" id="4096"/>
    <lineage>
        <taxon>Eukaryota</taxon>
        <taxon>Viridiplantae</taxon>
        <taxon>Streptophyta</taxon>
        <taxon>Embryophyta</taxon>
        <taxon>Tracheophyta</taxon>
        <taxon>Spermatophyta</taxon>
        <taxon>Magnoliopsida</taxon>
        <taxon>eudicotyledons</taxon>
        <taxon>Gunneridae</taxon>
        <taxon>Pentapetalae</taxon>
        <taxon>asterids</taxon>
        <taxon>lamiids</taxon>
        <taxon>Solanales</taxon>
        <taxon>Solanaceae</taxon>
        <taxon>Nicotianoideae</taxon>
        <taxon>Nicotianeae</taxon>
        <taxon>Nicotiana</taxon>
    </lineage>
</organism>
<proteinExistence type="predicted"/>
<dbReference type="Proteomes" id="UP000189701">
    <property type="component" value="Unplaced"/>
</dbReference>
<dbReference type="SUPFAM" id="SSF56672">
    <property type="entry name" value="DNA/RNA polymerases"/>
    <property type="match status" value="1"/>
</dbReference>